<evidence type="ECO:0000313" key="3">
    <source>
        <dbReference type="EMBL" id="ODM14297.1"/>
    </source>
</evidence>
<dbReference type="InterPro" id="IPR036691">
    <property type="entry name" value="Endo/exonu/phosph_ase_sf"/>
</dbReference>
<reference evidence="3 4" key="1">
    <citation type="journal article" date="2016" name="BMC Genomics">
        <title>Comparative genomic and transcriptomic analyses of the Fuzhuan brick tea-fermentation fungus Aspergillus cristatus.</title>
        <authorList>
            <person name="Ge Y."/>
            <person name="Wang Y."/>
            <person name="Liu Y."/>
            <person name="Tan Y."/>
            <person name="Ren X."/>
            <person name="Zhang X."/>
            <person name="Hyde K.D."/>
            <person name="Liu Y."/>
            <person name="Liu Z."/>
        </authorList>
    </citation>
    <scope>NUCLEOTIDE SEQUENCE [LARGE SCALE GENOMIC DNA]</scope>
    <source>
        <strain evidence="3 4">GZAAS20.1005</strain>
    </source>
</reference>
<feature type="compositionally biased region" description="Low complexity" evidence="1">
    <location>
        <begin position="124"/>
        <end position="141"/>
    </location>
</feature>
<dbReference type="GO" id="GO:0003824">
    <property type="term" value="F:catalytic activity"/>
    <property type="evidence" value="ECO:0007669"/>
    <property type="project" value="InterPro"/>
</dbReference>
<dbReference type="InterPro" id="IPR005135">
    <property type="entry name" value="Endo/exonuclease/phosphatase"/>
</dbReference>
<proteinExistence type="predicted"/>
<dbReference type="STRING" id="573508.A0A1E3B047"/>
<dbReference type="AlphaFoldDB" id="A0A1E3B047"/>
<dbReference type="Pfam" id="PF14529">
    <property type="entry name" value="Exo_endo_phos_2"/>
    <property type="match status" value="1"/>
</dbReference>
<comment type="caution">
    <text evidence="3">The sequence shown here is derived from an EMBL/GenBank/DDBJ whole genome shotgun (WGS) entry which is preliminary data.</text>
</comment>
<keyword evidence="4" id="KW-1185">Reference proteome</keyword>
<evidence type="ECO:0000313" key="4">
    <source>
        <dbReference type="Proteomes" id="UP000094569"/>
    </source>
</evidence>
<protein>
    <recommendedName>
        <fullName evidence="2">Endonuclease/exonuclease/phosphatase domain-containing protein</fullName>
    </recommendedName>
</protein>
<gene>
    <name evidence="3" type="ORF">SI65_10294</name>
</gene>
<accession>A0A1E3B047</accession>
<dbReference type="SUPFAM" id="SSF56219">
    <property type="entry name" value="DNase I-like"/>
    <property type="match status" value="1"/>
</dbReference>
<dbReference type="EMBL" id="JXNT01000029">
    <property type="protein sequence ID" value="ODM14297.1"/>
    <property type="molecule type" value="Genomic_DNA"/>
</dbReference>
<dbReference type="OrthoDB" id="5549573at2759"/>
<organism evidence="3 4">
    <name type="scientific">Aspergillus cristatus</name>
    <name type="common">Chinese Fuzhuan brick tea-fermentation fungus</name>
    <name type="synonym">Eurotium cristatum</name>
    <dbReference type="NCBI Taxonomy" id="573508"/>
    <lineage>
        <taxon>Eukaryota</taxon>
        <taxon>Fungi</taxon>
        <taxon>Dikarya</taxon>
        <taxon>Ascomycota</taxon>
        <taxon>Pezizomycotina</taxon>
        <taxon>Eurotiomycetes</taxon>
        <taxon>Eurotiomycetidae</taxon>
        <taxon>Eurotiales</taxon>
        <taxon>Aspergillaceae</taxon>
        <taxon>Aspergillus</taxon>
        <taxon>Aspergillus subgen. Aspergillus</taxon>
    </lineage>
</organism>
<name>A0A1E3B047_ASPCR</name>
<evidence type="ECO:0000259" key="2">
    <source>
        <dbReference type="Pfam" id="PF14529"/>
    </source>
</evidence>
<dbReference type="VEuPathDB" id="FungiDB:SI65_10294"/>
<evidence type="ECO:0000256" key="1">
    <source>
        <dbReference type="SAM" id="MobiDB-lite"/>
    </source>
</evidence>
<dbReference type="Gene3D" id="3.60.10.10">
    <property type="entry name" value="Endonuclease/exonuclease/phosphatase"/>
    <property type="match status" value="1"/>
</dbReference>
<feature type="region of interest" description="Disordered" evidence="1">
    <location>
        <begin position="120"/>
        <end position="141"/>
    </location>
</feature>
<feature type="domain" description="Endonuclease/exonuclease/phosphatase" evidence="2">
    <location>
        <begin position="4"/>
        <end position="67"/>
    </location>
</feature>
<sequence length="141" mass="15775">MGGGGQLIEIINEWGLEILTKEGKPTWTRNDQSSVIDLTLTTPSLVNRLIQCQRADDIEHASDHYPIRTVLDFETPVRTQPKRRNWKATDDAKLFHRIEENLRVEDLSQAGPQQIEAKCQGLMQSGSQGGPSSSPQTHENA</sequence>
<dbReference type="Proteomes" id="UP000094569">
    <property type="component" value="Unassembled WGS sequence"/>
</dbReference>